<dbReference type="Proteomes" id="UP001605036">
    <property type="component" value="Unassembled WGS sequence"/>
</dbReference>
<sequence length="136" mass="15949">MTPKKSPLVKLVVMVKRKKGMSFEDFNRYWTEEHGPLACSLPIFREKVIKYNQVHLDLPKLQQSGAEHGFPVYDDFDGMVELYAESYQDLMEFFGSDDYKNILEPDEEKFAQRDECKMFFVYDEVHLDDPSISSCS</sequence>
<comment type="caution">
    <text evidence="3">The sequence shown here is derived from an EMBL/GenBank/DDBJ whole genome shotgun (WGS) entry which is preliminary data.</text>
</comment>
<feature type="domain" description="EthD" evidence="2">
    <location>
        <begin position="18"/>
        <end position="113"/>
    </location>
</feature>
<gene>
    <name evidence="3" type="ORF">R1flu_018176</name>
</gene>
<reference evidence="3 4" key="1">
    <citation type="submission" date="2024-09" db="EMBL/GenBank/DDBJ databases">
        <title>Chromosome-scale assembly of Riccia fluitans.</title>
        <authorList>
            <person name="Paukszto L."/>
            <person name="Sawicki J."/>
            <person name="Karawczyk K."/>
            <person name="Piernik-Szablinska J."/>
            <person name="Szczecinska M."/>
            <person name="Mazdziarz M."/>
        </authorList>
    </citation>
    <scope>NUCLEOTIDE SEQUENCE [LARGE SCALE GENOMIC DNA]</scope>
    <source>
        <strain evidence="3">Rf_01</strain>
        <tissue evidence="3">Aerial parts of the thallus</tissue>
    </source>
</reference>
<proteinExistence type="inferred from homology"/>
<organism evidence="3 4">
    <name type="scientific">Riccia fluitans</name>
    <dbReference type="NCBI Taxonomy" id="41844"/>
    <lineage>
        <taxon>Eukaryota</taxon>
        <taxon>Viridiplantae</taxon>
        <taxon>Streptophyta</taxon>
        <taxon>Embryophyta</taxon>
        <taxon>Marchantiophyta</taxon>
        <taxon>Marchantiopsida</taxon>
        <taxon>Marchantiidae</taxon>
        <taxon>Marchantiales</taxon>
        <taxon>Ricciaceae</taxon>
        <taxon>Riccia</taxon>
    </lineage>
</organism>
<dbReference type="InterPro" id="IPR011008">
    <property type="entry name" value="Dimeric_a/b-barrel"/>
</dbReference>
<evidence type="ECO:0000313" key="4">
    <source>
        <dbReference type="Proteomes" id="UP001605036"/>
    </source>
</evidence>
<dbReference type="InterPro" id="IPR009799">
    <property type="entry name" value="EthD_dom"/>
</dbReference>
<name>A0ABD1ZF31_9MARC</name>
<protein>
    <recommendedName>
        <fullName evidence="2">EthD domain-containing protein</fullName>
    </recommendedName>
</protein>
<dbReference type="EMBL" id="JBHFFA010000001">
    <property type="protein sequence ID" value="KAL2650048.1"/>
    <property type="molecule type" value="Genomic_DNA"/>
</dbReference>
<dbReference type="Gene3D" id="3.30.70.100">
    <property type="match status" value="1"/>
</dbReference>
<dbReference type="AlphaFoldDB" id="A0ABD1ZF31"/>
<evidence type="ECO:0000313" key="3">
    <source>
        <dbReference type="EMBL" id="KAL2650048.1"/>
    </source>
</evidence>
<dbReference type="NCBIfam" id="TIGR02118">
    <property type="entry name" value="EthD family reductase"/>
    <property type="match status" value="1"/>
</dbReference>
<evidence type="ECO:0000256" key="1">
    <source>
        <dbReference type="ARBA" id="ARBA00005986"/>
    </source>
</evidence>
<keyword evidence="4" id="KW-1185">Reference proteome</keyword>
<dbReference type="Pfam" id="PF07110">
    <property type="entry name" value="EthD"/>
    <property type="match status" value="1"/>
</dbReference>
<evidence type="ECO:0000259" key="2">
    <source>
        <dbReference type="Pfam" id="PF07110"/>
    </source>
</evidence>
<dbReference type="SUPFAM" id="SSF54909">
    <property type="entry name" value="Dimeric alpha+beta barrel"/>
    <property type="match status" value="1"/>
</dbReference>
<accession>A0ABD1ZF31</accession>
<comment type="similarity">
    <text evidence="1">Belongs to the tpcK family.</text>
</comment>